<dbReference type="Proteomes" id="UP001560045">
    <property type="component" value="Unassembled WGS sequence"/>
</dbReference>
<proteinExistence type="predicted"/>
<dbReference type="EMBL" id="JBFNXQ010000013">
    <property type="protein sequence ID" value="MEX5718067.1"/>
    <property type="molecule type" value="Genomic_DNA"/>
</dbReference>
<protein>
    <submittedName>
        <fullName evidence="1">Uncharacterized protein</fullName>
    </submittedName>
</protein>
<evidence type="ECO:0000313" key="1">
    <source>
        <dbReference type="EMBL" id="MEX5718067.1"/>
    </source>
</evidence>
<reference evidence="1 2" key="1">
    <citation type="submission" date="2024-06" db="EMBL/GenBank/DDBJ databases">
        <title>Draft genome sequence of Geodermatophilus badlandi, a novel member of the Geodermatophilaceae isolated from badland sedimentary rocks in the Red desert, Wyoming, USA.</title>
        <authorList>
            <person name="Ben Tekaya S."/>
            <person name="Nouioui I."/>
            <person name="Flores G.M."/>
            <person name="Shaal M.N."/>
            <person name="Bredoire F."/>
            <person name="Basile F."/>
            <person name="Van Diepen L."/>
            <person name="Ward N.L."/>
        </authorList>
    </citation>
    <scope>NUCLEOTIDE SEQUENCE [LARGE SCALE GENOMIC DNA]</scope>
    <source>
        <strain evidence="1 2">WL48A</strain>
    </source>
</reference>
<dbReference type="RefSeq" id="WP_369204546.1">
    <property type="nucleotide sequence ID" value="NZ_JBFNXQ010000013.1"/>
</dbReference>
<comment type="caution">
    <text evidence="1">The sequence shown here is derived from an EMBL/GenBank/DDBJ whole genome shotgun (WGS) entry which is preliminary data.</text>
</comment>
<name>A0ABV3XC01_9ACTN</name>
<accession>A0ABV3XC01</accession>
<gene>
    <name evidence="1" type="ORF">ABQ292_06755</name>
</gene>
<keyword evidence="2" id="KW-1185">Reference proteome</keyword>
<sequence>MSVVPFPTPGRWTWESARGRTRAVRVSPHAETGVLALSLWRDDRCVGSVHLTPEEAASLVGRLSEALAGLAAPPSPAPPDPVEDRLEHLERRLRALEEGTPPA</sequence>
<organism evidence="1 2">
    <name type="scientific">Geodermatophilus maliterrae</name>
    <dbReference type="NCBI Taxonomy" id="3162531"/>
    <lineage>
        <taxon>Bacteria</taxon>
        <taxon>Bacillati</taxon>
        <taxon>Actinomycetota</taxon>
        <taxon>Actinomycetes</taxon>
        <taxon>Geodermatophilales</taxon>
        <taxon>Geodermatophilaceae</taxon>
        <taxon>Geodermatophilus</taxon>
    </lineage>
</organism>
<evidence type="ECO:0000313" key="2">
    <source>
        <dbReference type="Proteomes" id="UP001560045"/>
    </source>
</evidence>